<dbReference type="Proteomes" id="UP000322234">
    <property type="component" value="Unassembled WGS sequence"/>
</dbReference>
<keyword evidence="4" id="KW-1185">Reference proteome</keyword>
<feature type="transmembrane region" description="Helical" evidence="1">
    <location>
        <begin position="64"/>
        <end position="83"/>
    </location>
</feature>
<accession>A0A6B0SBU8</accession>
<sequence>MKVLRNLLMALFIKYWIYICSRMFFFISFKGKIVMYKIIYMVLFIFYVALYQVHYEWWRQILKYFWMSVVIYMMLVLIFIYTYQFEDSPGLWQNMTGLKKEKLEDLGLKQFRVVELFTRIFIPTSFLLVCILHLYYFHGRFLELTNLKSIPSKEYSAIYSSQCPSLPDLAALCQQAGPPRVKPSGPHHDEADRQPGDLRNNWHLVIDHLTVLLLLFLEGFYQLQTFLWWILELHIIKIMYSYIIWVSVKETSVAVLSSGQTQPGVSVQLCVSDFLGFHSAIRQAPPSALSVCTVWTCVIIVCKMLYQLQTIKPENFSPNENQTNIPLHQLNKSLLYSTPIDPMEWMGLRKSSPLLIYLRNNLLMLAILAFKVTIYHHQEYYQGWNNLSTLVSKTIFHNITRLQLDDRLVNCANQLFASFILMQICFLMPANVIGQCIDFYTMIHTCWVIVVLYWHRRKAIIEI</sequence>
<name>A0A6B0SBU8_9CETA</name>
<feature type="domain" description="Piezo TM1-24" evidence="2">
    <location>
        <begin position="1"/>
        <end position="143"/>
    </location>
</feature>
<evidence type="ECO:0000313" key="3">
    <source>
        <dbReference type="EMBL" id="MXQ98167.1"/>
    </source>
</evidence>
<dbReference type="Pfam" id="PF24871">
    <property type="entry name" value="Piezo_TM1-24"/>
    <property type="match status" value="1"/>
</dbReference>
<evidence type="ECO:0000313" key="4">
    <source>
        <dbReference type="Proteomes" id="UP000322234"/>
    </source>
</evidence>
<protein>
    <recommendedName>
        <fullName evidence="2">Piezo TM1-24 domain-containing protein</fullName>
    </recommendedName>
</protein>
<dbReference type="EMBL" id="VBQZ03000221">
    <property type="protein sequence ID" value="MXQ98167.1"/>
    <property type="molecule type" value="Genomic_DNA"/>
</dbReference>
<gene>
    <name evidence="3" type="ORF">E5288_WYG020462</name>
</gene>
<reference evidence="3" key="1">
    <citation type="submission" date="2019-10" db="EMBL/GenBank/DDBJ databases">
        <title>The sequence and de novo assembly of the wild yak genome.</title>
        <authorList>
            <person name="Liu Y."/>
        </authorList>
    </citation>
    <scope>NUCLEOTIDE SEQUENCE [LARGE SCALE GENOMIC DNA]</scope>
    <source>
        <strain evidence="3">WY2019</strain>
    </source>
</reference>
<dbReference type="GO" id="GO:0016020">
    <property type="term" value="C:membrane"/>
    <property type="evidence" value="ECO:0007669"/>
    <property type="project" value="InterPro"/>
</dbReference>
<feature type="transmembrane region" description="Helical" evidence="1">
    <location>
        <begin position="116"/>
        <end position="137"/>
    </location>
</feature>
<feature type="transmembrane region" description="Helical" evidence="1">
    <location>
        <begin position="439"/>
        <end position="455"/>
    </location>
</feature>
<dbReference type="InterPro" id="IPR027272">
    <property type="entry name" value="Piezo"/>
</dbReference>
<dbReference type="AlphaFoldDB" id="A0A6B0SBU8"/>
<feature type="transmembrane region" description="Helical" evidence="1">
    <location>
        <begin position="288"/>
        <end position="306"/>
    </location>
</feature>
<dbReference type="PANTHER" id="PTHR47049:SF6">
    <property type="entry name" value="PIEZO-TYPE MECHANOSENSITIVE ION CHANNEL COMPONENT"/>
    <property type="match status" value="1"/>
</dbReference>
<dbReference type="GO" id="GO:0008381">
    <property type="term" value="F:mechanosensitive monoatomic ion channel activity"/>
    <property type="evidence" value="ECO:0007669"/>
    <property type="project" value="InterPro"/>
</dbReference>
<feature type="transmembrane region" description="Helical" evidence="1">
    <location>
        <begin position="33"/>
        <end position="52"/>
    </location>
</feature>
<keyword evidence="1" id="KW-0812">Transmembrane</keyword>
<evidence type="ECO:0000256" key="1">
    <source>
        <dbReference type="SAM" id="Phobius"/>
    </source>
</evidence>
<feature type="transmembrane region" description="Helical" evidence="1">
    <location>
        <begin position="202"/>
        <end position="221"/>
    </location>
</feature>
<evidence type="ECO:0000259" key="2">
    <source>
        <dbReference type="Pfam" id="PF24871"/>
    </source>
</evidence>
<dbReference type="InterPro" id="IPR056769">
    <property type="entry name" value="Piezo_TM1-24"/>
</dbReference>
<feature type="transmembrane region" description="Helical" evidence="1">
    <location>
        <begin position="7"/>
        <end position="27"/>
    </location>
</feature>
<keyword evidence="1" id="KW-0472">Membrane</keyword>
<feature type="transmembrane region" description="Helical" evidence="1">
    <location>
        <begin position="354"/>
        <end position="374"/>
    </location>
</feature>
<comment type="caution">
    <text evidence="3">The sequence shown here is derived from an EMBL/GenBank/DDBJ whole genome shotgun (WGS) entry which is preliminary data.</text>
</comment>
<organism evidence="3 4">
    <name type="scientific">Bos mutus</name>
    <name type="common">wild yak</name>
    <dbReference type="NCBI Taxonomy" id="72004"/>
    <lineage>
        <taxon>Eukaryota</taxon>
        <taxon>Metazoa</taxon>
        <taxon>Chordata</taxon>
        <taxon>Craniata</taxon>
        <taxon>Vertebrata</taxon>
        <taxon>Euteleostomi</taxon>
        <taxon>Mammalia</taxon>
        <taxon>Eutheria</taxon>
        <taxon>Laurasiatheria</taxon>
        <taxon>Artiodactyla</taxon>
        <taxon>Ruminantia</taxon>
        <taxon>Pecora</taxon>
        <taxon>Bovidae</taxon>
        <taxon>Bovinae</taxon>
        <taxon>Bos</taxon>
    </lineage>
</organism>
<proteinExistence type="predicted"/>
<dbReference type="PANTHER" id="PTHR47049">
    <property type="entry name" value="PIEZO-TYPE MECHANOSENSITIVE ION CHANNEL HOMOLOG"/>
    <property type="match status" value="1"/>
</dbReference>
<keyword evidence="1" id="KW-1133">Transmembrane helix</keyword>